<dbReference type="Proteomes" id="UP000234789">
    <property type="component" value="Unassembled WGS sequence"/>
</dbReference>
<evidence type="ECO:0000313" key="3">
    <source>
        <dbReference type="Proteomes" id="UP000234789"/>
    </source>
</evidence>
<gene>
    <name evidence="2" type="ORF">B8V81_4133</name>
</gene>
<keyword evidence="1" id="KW-0472">Membrane</keyword>
<dbReference type="RefSeq" id="WP_101809070.1">
    <property type="nucleotide sequence ID" value="NZ_NFEZ01000004.1"/>
</dbReference>
<evidence type="ECO:0000256" key="1">
    <source>
        <dbReference type="SAM" id="Phobius"/>
    </source>
</evidence>
<accession>A0A2N5N5U9</accession>
<reference evidence="2 3" key="1">
    <citation type="submission" date="2017-05" db="EMBL/GenBank/DDBJ databases">
        <title>Functional genome analysis of Paenibacillus pasadenensis strain R16: insights on endophytic life style and antifungal activity.</title>
        <authorList>
            <person name="Passera A."/>
            <person name="Marcolungo L."/>
            <person name="Casati P."/>
            <person name="Brasca M."/>
            <person name="Quaglino F."/>
            <person name="Delledonne M."/>
        </authorList>
    </citation>
    <scope>NUCLEOTIDE SEQUENCE [LARGE SCALE GENOMIC DNA]</scope>
    <source>
        <strain evidence="2 3">R16</strain>
    </source>
</reference>
<dbReference type="EMBL" id="NFEZ01000004">
    <property type="protein sequence ID" value="PLT45702.1"/>
    <property type="molecule type" value="Genomic_DNA"/>
</dbReference>
<dbReference type="AlphaFoldDB" id="A0A2N5N5U9"/>
<keyword evidence="1" id="KW-0812">Transmembrane</keyword>
<comment type="caution">
    <text evidence="2">The sequence shown here is derived from an EMBL/GenBank/DDBJ whole genome shotgun (WGS) entry which is preliminary data.</text>
</comment>
<feature type="transmembrane region" description="Helical" evidence="1">
    <location>
        <begin position="40"/>
        <end position="58"/>
    </location>
</feature>
<name>A0A2N5N5U9_9BACL</name>
<keyword evidence="3" id="KW-1185">Reference proteome</keyword>
<proteinExistence type="predicted"/>
<organism evidence="2 3">
    <name type="scientific">Paenibacillus pasadenensis</name>
    <dbReference type="NCBI Taxonomy" id="217090"/>
    <lineage>
        <taxon>Bacteria</taxon>
        <taxon>Bacillati</taxon>
        <taxon>Bacillota</taxon>
        <taxon>Bacilli</taxon>
        <taxon>Bacillales</taxon>
        <taxon>Paenibacillaceae</taxon>
        <taxon>Paenibacillus</taxon>
    </lineage>
</organism>
<feature type="transmembrane region" description="Helical" evidence="1">
    <location>
        <begin position="9"/>
        <end position="28"/>
    </location>
</feature>
<sequence length="64" mass="7512">MGPHFWRAYGIWIFPAFVLIVLAAGWLNGDRASTKETFEWLTDYAAPWIIIVLLLVLIRRLPRR</sequence>
<keyword evidence="1" id="KW-1133">Transmembrane helix</keyword>
<evidence type="ECO:0000313" key="2">
    <source>
        <dbReference type="EMBL" id="PLT45702.1"/>
    </source>
</evidence>
<protein>
    <submittedName>
        <fullName evidence="2">Uncharacterized protein</fullName>
    </submittedName>
</protein>